<evidence type="ECO:0000313" key="6">
    <source>
        <dbReference type="Proteomes" id="UP000076871"/>
    </source>
</evidence>
<dbReference type="PANTHER" id="PTHR10194">
    <property type="entry name" value="RAS GTPASE-ACTIVATING PROTEINS"/>
    <property type="match status" value="1"/>
</dbReference>
<sequence length="902" mass="100693">MSSISPTERSRKSGRRKSLVSEKKEFTVPVELYVSAKAASALRKPAVLYRRSQDRLDKPGEPSRLNVRSSAEGTARKVKEKSSWLSLGRNSLATGQWRVATCKLMEEDESPVLNVYLDGALYQSVYVYALNHTDIRPIHHSLFDCKDCLGIYCVAGQMWCASPIAEPTFLHFPDSGTMHLWLSLLRAHAVPEVYGRWLAPADGGLYRMWRQVELTCLEGRNLGAPRNIPASSSAIDDLTAPSLGDEHDGGTDALDMDVYCEIFVNGCLCGRTTVKRGIGAPDWQERFTFADLPPFENLEIVAWREKKLTKPTMLGAVLIVLVNFRRGEHVEGWFPVLHSTSSASMQAGELRLRIRVEEEIILPYSAYAGVLQTFSSRNSLDWMSDLESKLKLKHISKNIISIAIAKNVLVNDIMEIADREVDGTLSSHNTLFRGNTVLTKTMELFMSWYGAEFLEASVGPTIRRLCSEKVAIEVDPARSGKGTKSTEKNVELLVQWCQTFWDCIYNARELCPPEMRKLFQHIRSLVEQRYQVSDEVNKELPCQSVSAFCFLRFIVPAILHPHLFGIWPGMPEVRVQRSLTLVAKVIQNLANLNATVHKEGFMRGVKDFLLSSLKGMTVYIMIVSTPDPSQTDQPTGTSVEAHERAAIMNAIRQRGASSPILYREATPVLPHLLDLPKHLAVITAVVVRYSRSHGYTPSRTPSGDSHPFDEFCLKCLEVEEQALYRVSQLASRPRHHSSSQPSNSSPLATNIPLPPSPSSPAKVPHRNRNLTPFRSRVQRKNARPATAPDDSEFSHYAQPSSDASVPVSPISDQPGQCAHSQSVPQTSRSVDEIRTRPRSSHMPRAPFHHQLRSSSTDSALLSKSKSDQLSLSSSPTKDALSDGIDDVQRKRKSLFHGFLARR</sequence>
<evidence type="ECO:0000313" key="5">
    <source>
        <dbReference type="EMBL" id="KZT02708.1"/>
    </source>
</evidence>
<evidence type="ECO:0000256" key="1">
    <source>
        <dbReference type="ARBA" id="ARBA00022468"/>
    </source>
</evidence>
<evidence type="ECO:0000259" key="3">
    <source>
        <dbReference type="PROSITE" id="PS50004"/>
    </source>
</evidence>
<dbReference type="InterPro" id="IPR000008">
    <property type="entry name" value="C2_dom"/>
</dbReference>
<dbReference type="PROSITE" id="PS50004">
    <property type="entry name" value="C2"/>
    <property type="match status" value="1"/>
</dbReference>
<feature type="region of interest" description="Disordered" evidence="2">
    <location>
        <begin position="53"/>
        <end position="72"/>
    </location>
</feature>
<dbReference type="CDD" id="cd05137">
    <property type="entry name" value="RasGAP_CLA2_BUD2"/>
    <property type="match status" value="1"/>
</dbReference>
<feature type="domain" description="Ras-GAP" evidence="4">
    <location>
        <begin position="391"/>
        <end position="591"/>
    </location>
</feature>
<dbReference type="SUPFAM" id="SSF48350">
    <property type="entry name" value="GTPase activation domain, GAP"/>
    <property type="match status" value="1"/>
</dbReference>
<feature type="domain" description="C2" evidence="3">
    <location>
        <begin position="193"/>
        <end position="334"/>
    </location>
</feature>
<dbReference type="SMART" id="SM00239">
    <property type="entry name" value="C2"/>
    <property type="match status" value="1"/>
</dbReference>
<dbReference type="EMBL" id="KV427650">
    <property type="protein sequence ID" value="KZT02708.1"/>
    <property type="molecule type" value="Genomic_DNA"/>
</dbReference>
<dbReference type="SMART" id="SM00323">
    <property type="entry name" value="RasGAP"/>
    <property type="match status" value="1"/>
</dbReference>
<dbReference type="PANTHER" id="PTHR10194:SF60">
    <property type="entry name" value="RAS GTPASE-ACTIVATING PROTEIN RASKOL"/>
    <property type="match status" value="1"/>
</dbReference>
<reference evidence="5 6" key="1">
    <citation type="journal article" date="2016" name="Mol. Biol. Evol.">
        <title>Comparative Genomics of Early-Diverging Mushroom-Forming Fungi Provides Insights into the Origins of Lignocellulose Decay Capabilities.</title>
        <authorList>
            <person name="Nagy L.G."/>
            <person name="Riley R."/>
            <person name="Tritt A."/>
            <person name="Adam C."/>
            <person name="Daum C."/>
            <person name="Floudas D."/>
            <person name="Sun H."/>
            <person name="Yadav J.S."/>
            <person name="Pangilinan J."/>
            <person name="Larsson K.H."/>
            <person name="Matsuura K."/>
            <person name="Barry K."/>
            <person name="Labutti K."/>
            <person name="Kuo R."/>
            <person name="Ohm R.A."/>
            <person name="Bhattacharya S.S."/>
            <person name="Shirouzu T."/>
            <person name="Yoshinaga Y."/>
            <person name="Martin F.M."/>
            <person name="Grigoriev I.V."/>
            <person name="Hibbett D.S."/>
        </authorList>
    </citation>
    <scope>NUCLEOTIDE SEQUENCE [LARGE SCALE GENOMIC DNA]</scope>
    <source>
        <strain evidence="5 6">93-53</strain>
    </source>
</reference>
<accession>A0A165CFD1</accession>
<organism evidence="5 6">
    <name type="scientific">Laetiporus sulphureus 93-53</name>
    <dbReference type="NCBI Taxonomy" id="1314785"/>
    <lineage>
        <taxon>Eukaryota</taxon>
        <taxon>Fungi</taxon>
        <taxon>Dikarya</taxon>
        <taxon>Basidiomycota</taxon>
        <taxon>Agaricomycotina</taxon>
        <taxon>Agaricomycetes</taxon>
        <taxon>Polyporales</taxon>
        <taxon>Laetiporus</taxon>
    </lineage>
</organism>
<feature type="region of interest" description="Disordered" evidence="2">
    <location>
        <begin position="729"/>
        <end position="887"/>
    </location>
</feature>
<proteinExistence type="predicted"/>
<dbReference type="AlphaFoldDB" id="A0A165CFD1"/>
<dbReference type="Gene3D" id="1.10.506.10">
    <property type="entry name" value="GTPase Activation - p120gap, domain 1"/>
    <property type="match status" value="1"/>
</dbReference>
<feature type="compositionally biased region" description="Basic residues" evidence="2">
    <location>
        <begin position="836"/>
        <end position="851"/>
    </location>
</feature>
<evidence type="ECO:0000259" key="4">
    <source>
        <dbReference type="PROSITE" id="PS50018"/>
    </source>
</evidence>
<dbReference type="InParanoid" id="A0A165CFD1"/>
<dbReference type="Pfam" id="PF00168">
    <property type="entry name" value="C2"/>
    <property type="match status" value="1"/>
</dbReference>
<name>A0A165CFD1_9APHY</name>
<dbReference type="RefSeq" id="XP_040760448.1">
    <property type="nucleotide sequence ID" value="XM_040913126.1"/>
</dbReference>
<dbReference type="GO" id="GO:0005096">
    <property type="term" value="F:GTPase activator activity"/>
    <property type="evidence" value="ECO:0007669"/>
    <property type="project" value="UniProtKB-KW"/>
</dbReference>
<dbReference type="OrthoDB" id="775356at2759"/>
<dbReference type="Proteomes" id="UP000076871">
    <property type="component" value="Unassembled WGS sequence"/>
</dbReference>
<dbReference type="Pfam" id="PF00616">
    <property type="entry name" value="RasGAP"/>
    <property type="match status" value="1"/>
</dbReference>
<feature type="compositionally biased region" description="Low complexity" evidence="2">
    <location>
        <begin position="852"/>
        <end position="874"/>
    </location>
</feature>
<dbReference type="STRING" id="1314785.A0A165CFD1"/>
<dbReference type="SUPFAM" id="SSF49562">
    <property type="entry name" value="C2 domain (Calcium/lipid-binding domain, CaLB)"/>
    <property type="match status" value="1"/>
</dbReference>
<dbReference type="GeneID" id="63830154"/>
<dbReference type="Gene3D" id="2.60.40.150">
    <property type="entry name" value="C2 domain"/>
    <property type="match status" value="1"/>
</dbReference>
<dbReference type="InterPro" id="IPR008936">
    <property type="entry name" value="Rho_GTPase_activation_prot"/>
</dbReference>
<evidence type="ECO:0000256" key="2">
    <source>
        <dbReference type="SAM" id="MobiDB-lite"/>
    </source>
</evidence>
<dbReference type="PROSITE" id="PS50018">
    <property type="entry name" value="RAS_GTPASE_ACTIV_2"/>
    <property type="match status" value="1"/>
</dbReference>
<keyword evidence="6" id="KW-1185">Reference proteome</keyword>
<protein>
    <submittedName>
        <fullName evidence="5">Rho GTPase activation protein</fullName>
    </submittedName>
</protein>
<feature type="region of interest" description="Disordered" evidence="2">
    <location>
        <begin position="1"/>
        <end position="21"/>
    </location>
</feature>
<keyword evidence="1" id="KW-0343">GTPase activation</keyword>
<dbReference type="InterPro" id="IPR001936">
    <property type="entry name" value="RasGAP_dom"/>
</dbReference>
<feature type="compositionally biased region" description="Polar residues" evidence="2">
    <location>
        <begin position="810"/>
        <end position="828"/>
    </location>
</feature>
<dbReference type="InterPro" id="IPR035892">
    <property type="entry name" value="C2_domain_sf"/>
</dbReference>
<dbReference type="InterPro" id="IPR039360">
    <property type="entry name" value="Ras_GTPase"/>
</dbReference>
<gene>
    <name evidence="5" type="ORF">LAESUDRAFT_762594</name>
</gene>